<dbReference type="InterPro" id="IPR052190">
    <property type="entry name" value="Euk-Arch_PrmC-MTase"/>
</dbReference>
<evidence type="ECO:0000256" key="3">
    <source>
        <dbReference type="ARBA" id="ARBA00022679"/>
    </source>
</evidence>
<gene>
    <name evidence="8" type="ordered locus">Gbro_1985</name>
</gene>
<dbReference type="OrthoDB" id="129465at2"/>
<accession>D0L9Q0</accession>
<dbReference type="InterPro" id="IPR055487">
    <property type="entry name" value="DUF7059"/>
</dbReference>
<dbReference type="CDD" id="cd02440">
    <property type="entry name" value="AdoMet_MTases"/>
    <property type="match status" value="1"/>
</dbReference>
<dbReference type="eggNOG" id="COG2890">
    <property type="taxonomic scope" value="Bacteria"/>
</dbReference>
<dbReference type="InterPro" id="IPR056684">
    <property type="entry name" value="DUF7782"/>
</dbReference>
<dbReference type="KEGG" id="gbr:Gbro_1985"/>
<evidence type="ECO:0000256" key="1">
    <source>
        <dbReference type="ARBA" id="ARBA00006149"/>
    </source>
</evidence>
<dbReference type="AlphaFoldDB" id="D0L9Q0"/>
<organism evidence="8 9">
    <name type="scientific">Gordonia bronchialis (strain ATCC 25592 / DSM 43247 / BCRC 13721 / JCM 3198 / KCTC 3076 / NBRC 16047 / NCTC 10667)</name>
    <name type="common">Rhodococcus bronchialis</name>
    <dbReference type="NCBI Taxonomy" id="526226"/>
    <lineage>
        <taxon>Bacteria</taxon>
        <taxon>Bacillati</taxon>
        <taxon>Actinomycetota</taxon>
        <taxon>Actinomycetes</taxon>
        <taxon>Mycobacteriales</taxon>
        <taxon>Gordoniaceae</taxon>
        <taxon>Gordonia</taxon>
    </lineage>
</organism>
<evidence type="ECO:0000313" key="9">
    <source>
        <dbReference type="Proteomes" id="UP000001219"/>
    </source>
</evidence>
<evidence type="ECO:0000259" key="6">
    <source>
        <dbReference type="Pfam" id="PF23186"/>
    </source>
</evidence>
<dbReference type="PROSITE" id="PS00092">
    <property type="entry name" value="N6_MTASE"/>
    <property type="match status" value="1"/>
</dbReference>
<dbReference type="STRING" id="526226.Gbro_1985"/>
<dbReference type="GO" id="GO:0032259">
    <property type="term" value="P:methylation"/>
    <property type="evidence" value="ECO:0007669"/>
    <property type="project" value="UniProtKB-KW"/>
</dbReference>
<proteinExistence type="inferred from homology"/>
<dbReference type="GO" id="GO:0008757">
    <property type="term" value="F:S-adenosylmethionine-dependent methyltransferase activity"/>
    <property type="evidence" value="ECO:0007669"/>
    <property type="project" value="TreeGrafter"/>
</dbReference>
<reference evidence="8 9" key="2">
    <citation type="journal article" date="2010" name="Stand. Genomic Sci.">
        <title>Complete genome sequence of Gordonia bronchialis type strain (3410).</title>
        <authorList>
            <person name="Ivanova N."/>
            <person name="Sikorski J."/>
            <person name="Jando M."/>
            <person name="Lapidus A."/>
            <person name="Nolan M."/>
            <person name="Lucas S."/>
            <person name="Del Rio T.G."/>
            <person name="Tice H."/>
            <person name="Copeland A."/>
            <person name="Cheng J.F."/>
            <person name="Chen F."/>
            <person name="Bruce D."/>
            <person name="Goodwin L."/>
            <person name="Pitluck S."/>
            <person name="Mavromatis K."/>
            <person name="Ovchinnikova G."/>
            <person name="Pati A."/>
            <person name="Chen A."/>
            <person name="Palaniappan K."/>
            <person name="Land M."/>
            <person name="Hauser L."/>
            <person name="Chang Y.J."/>
            <person name="Jeffries C.D."/>
            <person name="Chain P."/>
            <person name="Saunders E."/>
            <person name="Han C."/>
            <person name="Detter J.C."/>
            <person name="Brettin T."/>
            <person name="Rohde M."/>
            <person name="Goker M."/>
            <person name="Bristow J."/>
            <person name="Eisen J.A."/>
            <person name="Markowitz V."/>
            <person name="Hugenholtz P."/>
            <person name="Klenk H.P."/>
            <person name="Kyrpides N.C."/>
        </authorList>
    </citation>
    <scope>NUCLEOTIDE SEQUENCE [LARGE SCALE GENOMIC DNA]</scope>
    <source>
        <strain evidence="9">ATCC 25592 / DSM 43247 / BCRC 13721 / JCM 3198 / KCTC 3076 / NBRC 16047 / NCTC 10667</strain>
    </source>
</reference>
<evidence type="ECO:0000259" key="5">
    <source>
        <dbReference type="Pfam" id="PF05175"/>
    </source>
</evidence>
<keyword evidence="4" id="KW-0949">S-adenosyl-L-methionine</keyword>
<dbReference type="PANTHER" id="PTHR45875:SF1">
    <property type="entry name" value="METHYLTRANSFERASE N6AMT1"/>
    <property type="match status" value="1"/>
</dbReference>
<dbReference type="Pfam" id="PF23186">
    <property type="entry name" value="DUF7059"/>
    <property type="match status" value="1"/>
</dbReference>
<dbReference type="Gene3D" id="3.40.50.150">
    <property type="entry name" value="Vaccinia Virus protein VP39"/>
    <property type="match status" value="1"/>
</dbReference>
<dbReference type="GO" id="GO:0003676">
    <property type="term" value="F:nucleic acid binding"/>
    <property type="evidence" value="ECO:0007669"/>
    <property type="project" value="InterPro"/>
</dbReference>
<dbReference type="Pfam" id="PF05175">
    <property type="entry name" value="MTS"/>
    <property type="match status" value="1"/>
</dbReference>
<evidence type="ECO:0000256" key="2">
    <source>
        <dbReference type="ARBA" id="ARBA00022603"/>
    </source>
</evidence>
<dbReference type="SUPFAM" id="SSF53335">
    <property type="entry name" value="S-adenosyl-L-methionine-dependent methyltransferases"/>
    <property type="match status" value="1"/>
</dbReference>
<dbReference type="Pfam" id="PF25004">
    <property type="entry name" value="DUF7782"/>
    <property type="match status" value="1"/>
</dbReference>
<dbReference type="GO" id="GO:0008276">
    <property type="term" value="F:protein methyltransferase activity"/>
    <property type="evidence" value="ECO:0007669"/>
    <property type="project" value="TreeGrafter"/>
</dbReference>
<dbReference type="RefSeq" id="WP_012833796.1">
    <property type="nucleotide sequence ID" value="NC_013441.1"/>
</dbReference>
<feature type="domain" description="Methyltransferase small" evidence="5">
    <location>
        <begin position="163"/>
        <end position="290"/>
    </location>
</feature>
<evidence type="ECO:0000256" key="4">
    <source>
        <dbReference type="ARBA" id="ARBA00022691"/>
    </source>
</evidence>
<comment type="similarity">
    <text evidence="1">Belongs to the eukaryotic/archaeal PrmC-related family.</text>
</comment>
<name>D0L9Q0_GORB4</name>
<dbReference type="GO" id="GO:0035657">
    <property type="term" value="C:eRF1 methyltransferase complex"/>
    <property type="evidence" value="ECO:0007669"/>
    <property type="project" value="TreeGrafter"/>
</dbReference>
<protein>
    <submittedName>
        <fullName evidence="8">Methyltransferase small</fullName>
    </submittedName>
</protein>
<dbReference type="GO" id="GO:0008170">
    <property type="term" value="F:N-methyltransferase activity"/>
    <property type="evidence" value="ECO:0007669"/>
    <property type="project" value="UniProtKB-ARBA"/>
</dbReference>
<keyword evidence="2 8" id="KW-0489">Methyltransferase</keyword>
<feature type="domain" description="DUF7059" evidence="6">
    <location>
        <begin position="32"/>
        <end position="117"/>
    </location>
</feature>
<evidence type="ECO:0000259" key="7">
    <source>
        <dbReference type="Pfam" id="PF25004"/>
    </source>
</evidence>
<keyword evidence="9" id="KW-1185">Reference proteome</keyword>
<feature type="domain" description="DUF7782" evidence="7">
    <location>
        <begin position="400"/>
        <end position="511"/>
    </location>
</feature>
<dbReference type="HOGENOM" id="CLU_022532_0_0_11"/>
<sequence>MPPAAHSSAAHSSAAPLTDPAVVDALGVDLRSAGYSVDGVAAFLPDDVNAALGRGVWWPALALTRGVDAAVAPLATIIRLFILGSEEPEELVAQSFPSLTAQALIGAGVLERVSGGLLRASLDIRPHGDDQREYLVISDQDAAMRSGPVAHDHVLGIGGASVSLARAIIREPVGRALDLGTGCGIQALHLDGHCAEIVATDTNDRALRLAAATARINGMSWDLRAGSLFEPVEGERFDLIVSNPPFVVGAGDRDYIYRDSGMAGDALCESLIRGIPDHLNPGGTAQLLANWVIGEGVDWRDRVRGWLDGTGLDAWVVQREAADPIDYISLWLSDAGERPEDSARRGADWLAFFEQAGISAIGMGVITLRAPDEPGRRAPDVVIEEITGAGEEVTGFEAQAFLARRTYLRTTSDDQLMRRRLTTAPVFLEDQSLPGSEGWQRVSATVRRPGGPGAVLGVDEVSRALLAGCRGEVPLGVLIDLLAGHHGVDADALAQAALPVVREAIGRGILYEAE</sequence>
<dbReference type="EMBL" id="CP001802">
    <property type="protein sequence ID" value="ACY21238.1"/>
    <property type="molecule type" value="Genomic_DNA"/>
</dbReference>
<dbReference type="InterPro" id="IPR002052">
    <property type="entry name" value="DNA_methylase_N6_adenine_CS"/>
</dbReference>
<dbReference type="Proteomes" id="UP000001219">
    <property type="component" value="Chromosome"/>
</dbReference>
<evidence type="ECO:0000313" key="8">
    <source>
        <dbReference type="EMBL" id="ACY21238.1"/>
    </source>
</evidence>
<dbReference type="InterPro" id="IPR007848">
    <property type="entry name" value="Small_mtfrase_dom"/>
</dbReference>
<reference evidence="9" key="1">
    <citation type="submission" date="2009-10" db="EMBL/GenBank/DDBJ databases">
        <title>The complete chromosome of Gordonia bronchialis DSM 43247.</title>
        <authorList>
            <consortium name="US DOE Joint Genome Institute (JGI-PGF)"/>
            <person name="Lucas S."/>
            <person name="Copeland A."/>
            <person name="Lapidus A."/>
            <person name="Glavina del Rio T."/>
            <person name="Dalin E."/>
            <person name="Tice H."/>
            <person name="Bruce D."/>
            <person name="Goodwin L."/>
            <person name="Pitluck S."/>
            <person name="Kyrpides N."/>
            <person name="Mavromatis K."/>
            <person name="Ivanova N."/>
            <person name="Ovchinnikova G."/>
            <person name="Saunders E."/>
            <person name="Brettin T."/>
            <person name="Detter J.C."/>
            <person name="Han C."/>
            <person name="Larimer F."/>
            <person name="Land M."/>
            <person name="Hauser L."/>
            <person name="Markowitz V."/>
            <person name="Cheng J.-F."/>
            <person name="Hugenholtz P."/>
            <person name="Woyke T."/>
            <person name="Wu D."/>
            <person name="Jando M."/>
            <person name="Schneider S."/>
            <person name="Goeker M."/>
            <person name="Klenk H.-P."/>
            <person name="Eisen J.A."/>
        </authorList>
    </citation>
    <scope>NUCLEOTIDE SEQUENCE [LARGE SCALE GENOMIC DNA]</scope>
    <source>
        <strain evidence="9">ATCC 25592 / DSM 43247 / BCRC 13721 / JCM 3198 / KCTC 3076 / NBRC 16047 / NCTC 10667</strain>
    </source>
</reference>
<keyword evidence="3" id="KW-0808">Transferase</keyword>
<dbReference type="PANTHER" id="PTHR45875">
    <property type="entry name" value="METHYLTRANSFERASE N6AMT1"/>
    <property type="match status" value="1"/>
</dbReference>
<dbReference type="InterPro" id="IPR029063">
    <property type="entry name" value="SAM-dependent_MTases_sf"/>
</dbReference>